<gene>
    <name evidence="1" type="ORF">HPB48_018943</name>
</gene>
<dbReference type="AlphaFoldDB" id="A0A9J6FQV7"/>
<evidence type="ECO:0000313" key="1">
    <source>
        <dbReference type="EMBL" id="KAH9365477.1"/>
    </source>
</evidence>
<keyword evidence="2" id="KW-1185">Reference proteome</keyword>
<accession>A0A9J6FQV7</accession>
<reference evidence="1 2" key="1">
    <citation type="journal article" date="2020" name="Cell">
        <title>Large-Scale Comparative Analyses of Tick Genomes Elucidate Their Genetic Diversity and Vector Capacities.</title>
        <authorList>
            <consortium name="Tick Genome and Microbiome Consortium (TIGMIC)"/>
            <person name="Jia N."/>
            <person name="Wang J."/>
            <person name="Shi W."/>
            <person name="Du L."/>
            <person name="Sun Y."/>
            <person name="Zhan W."/>
            <person name="Jiang J.F."/>
            <person name="Wang Q."/>
            <person name="Zhang B."/>
            <person name="Ji P."/>
            <person name="Bell-Sakyi L."/>
            <person name="Cui X.M."/>
            <person name="Yuan T.T."/>
            <person name="Jiang B.G."/>
            <person name="Yang W.F."/>
            <person name="Lam T.T."/>
            <person name="Chang Q.C."/>
            <person name="Ding S.J."/>
            <person name="Wang X.J."/>
            <person name="Zhu J.G."/>
            <person name="Ruan X.D."/>
            <person name="Zhao L."/>
            <person name="Wei J.T."/>
            <person name="Ye R.Z."/>
            <person name="Que T.C."/>
            <person name="Du C.H."/>
            <person name="Zhou Y.H."/>
            <person name="Cheng J.X."/>
            <person name="Dai P.F."/>
            <person name="Guo W.B."/>
            <person name="Han X.H."/>
            <person name="Huang E.J."/>
            <person name="Li L.F."/>
            <person name="Wei W."/>
            <person name="Gao Y.C."/>
            <person name="Liu J.Z."/>
            <person name="Shao H.Z."/>
            <person name="Wang X."/>
            <person name="Wang C.C."/>
            <person name="Yang T.C."/>
            <person name="Huo Q.B."/>
            <person name="Li W."/>
            <person name="Chen H.Y."/>
            <person name="Chen S.E."/>
            <person name="Zhou L.G."/>
            <person name="Ni X.B."/>
            <person name="Tian J.H."/>
            <person name="Sheng Y."/>
            <person name="Liu T."/>
            <person name="Pan Y.S."/>
            <person name="Xia L.Y."/>
            <person name="Li J."/>
            <person name="Zhao F."/>
            <person name="Cao W.C."/>
        </authorList>
    </citation>
    <scope>NUCLEOTIDE SEQUENCE [LARGE SCALE GENOMIC DNA]</scope>
    <source>
        <strain evidence="1">HaeL-2018</strain>
    </source>
</reference>
<name>A0A9J6FQV7_HAELO</name>
<comment type="caution">
    <text evidence="1">The sequence shown here is derived from an EMBL/GenBank/DDBJ whole genome shotgun (WGS) entry which is preliminary data.</text>
</comment>
<evidence type="ECO:0000313" key="2">
    <source>
        <dbReference type="Proteomes" id="UP000821853"/>
    </source>
</evidence>
<protein>
    <submittedName>
        <fullName evidence="1">Uncharacterized protein</fullName>
    </submittedName>
</protein>
<proteinExistence type="predicted"/>
<dbReference type="VEuPathDB" id="VectorBase:HLOH_063117"/>
<sequence length="155" mass="16806">MTRQYLEVILILGPTWGYRCASFPGRSLEKAAENGDLVQTSYKGATVLEAALIQTRCESVNLMPAFGAHQATCEEPRGGALRFIFTFSPNRSSEVLGNVPGHYLWHEVAGCSTGCASAHRSHSRGLRARSRKVVLPAAILCATPEHLLLGAGRRK</sequence>
<dbReference type="EMBL" id="JABSTR010000003">
    <property type="protein sequence ID" value="KAH9365477.1"/>
    <property type="molecule type" value="Genomic_DNA"/>
</dbReference>
<dbReference type="Proteomes" id="UP000821853">
    <property type="component" value="Unassembled WGS sequence"/>
</dbReference>
<organism evidence="1 2">
    <name type="scientific">Haemaphysalis longicornis</name>
    <name type="common">Bush tick</name>
    <dbReference type="NCBI Taxonomy" id="44386"/>
    <lineage>
        <taxon>Eukaryota</taxon>
        <taxon>Metazoa</taxon>
        <taxon>Ecdysozoa</taxon>
        <taxon>Arthropoda</taxon>
        <taxon>Chelicerata</taxon>
        <taxon>Arachnida</taxon>
        <taxon>Acari</taxon>
        <taxon>Parasitiformes</taxon>
        <taxon>Ixodida</taxon>
        <taxon>Ixodoidea</taxon>
        <taxon>Ixodidae</taxon>
        <taxon>Haemaphysalinae</taxon>
        <taxon>Haemaphysalis</taxon>
    </lineage>
</organism>